<evidence type="ECO:0000313" key="1">
    <source>
        <dbReference type="EMBL" id="KAI8024618.1"/>
    </source>
</evidence>
<sequence length="198" mass="22327">MSVEGETGSHGRSAEETNHLNRSKKKIKGSTEIEDDNVGENNVGHEEINMDCAEPKASNTVEDAMVDITIRASPPSQRPTVLGFTASTHIDLVGRSGGIWMLWNPFQANVRLSEANSQIITATVSRQNYPDWLLSAVYASPNARKREELWQTLEQSNEENDPWLVVGDFNDYSSQVERRNFSNHLFAYNLEVINEFDR</sequence>
<comment type="caution">
    <text evidence="1">The sequence shown here is derived from an EMBL/GenBank/DDBJ whole genome shotgun (WGS) entry which is preliminary data.</text>
</comment>
<organism evidence="1 2">
    <name type="scientific">Camellia lanceoleosa</name>
    <dbReference type="NCBI Taxonomy" id="1840588"/>
    <lineage>
        <taxon>Eukaryota</taxon>
        <taxon>Viridiplantae</taxon>
        <taxon>Streptophyta</taxon>
        <taxon>Embryophyta</taxon>
        <taxon>Tracheophyta</taxon>
        <taxon>Spermatophyta</taxon>
        <taxon>Magnoliopsida</taxon>
        <taxon>eudicotyledons</taxon>
        <taxon>Gunneridae</taxon>
        <taxon>Pentapetalae</taxon>
        <taxon>asterids</taxon>
        <taxon>Ericales</taxon>
        <taxon>Theaceae</taxon>
        <taxon>Camellia</taxon>
    </lineage>
</organism>
<keyword evidence="2" id="KW-1185">Reference proteome</keyword>
<proteinExistence type="predicted"/>
<evidence type="ECO:0000313" key="2">
    <source>
        <dbReference type="Proteomes" id="UP001060215"/>
    </source>
</evidence>
<dbReference type="EMBL" id="CM045760">
    <property type="protein sequence ID" value="KAI8024618.1"/>
    <property type="molecule type" value="Genomic_DNA"/>
</dbReference>
<name>A0ACC0IG86_9ERIC</name>
<reference evidence="1 2" key="1">
    <citation type="journal article" date="2022" name="Plant J.">
        <title>Chromosome-level genome of Camellia lanceoleosa provides a valuable resource for understanding genome evolution and self-incompatibility.</title>
        <authorList>
            <person name="Gong W."/>
            <person name="Xiao S."/>
            <person name="Wang L."/>
            <person name="Liao Z."/>
            <person name="Chang Y."/>
            <person name="Mo W."/>
            <person name="Hu G."/>
            <person name="Li W."/>
            <person name="Zhao G."/>
            <person name="Zhu H."/>
            <person name="Hu X."/>
            <person name="Ji K."/>
            <person name="Xiang X."/>
            <person name="Song Q."/>
            <person name="Yuan D."/>
            <person name="Jin S."/>
            <person name="Zhang L."/>
        </authorList>
    </citation>
    <scope>NUCLEOTIDE SEQUENCE [LARGE SCALE GENOMIC DNA]</scope>
    <source>
        <strain evidence="1">SQ_2022a</strain>
    </source>
</reference>
<accession>A0ACC0IG86</accession>
<protein>
    <submittedName>
        <fullName evidence="1">Uncharacterized protein</fullName>
    </submittedName>
</protein>
<gene>
    <name evidence="1" type="ORF">LOK49_LG02G01312</name>
</gene>
<dbReference type="Proteomes" id="UP001060215">
    <property type="component" value="Chromosome 3"/>
</dbReference>